<sequence length="504" mass="57785">ERRRTDQARSARCRCGRSRGGRRAARRGRRQAAQAAQAASAPTASRRRRRRRRRTRGADRRARPAARRTLGPRPRGTRPRWRARVGPRPRPRVPGRELRARRDVRRADAEPHHRTGRRVRDQAVRGVRRRGERRDHRGRPLDLQRHRPDRHRAARPSRPPRARRGRRPAQRDVEGGARRRAVARREGGRVRRADARDVHPRQLEQRALPQARARRDAADLRCRAARALAALRPLLHRGVGRREECRDVRAELQHPRRRTDVPHRGRVADDPARRRRRPRPSAHPAALPGSADRSERGRRRRDLRPRDRAREALHRRPAAGAVRPHRLPARAAVRPRPARPARGPGHADQGHRGVRPPVLAREGAHRHRPQHARAHERHVRRLSRERHAGCPGRLRRRRRSAHVHGALGRRAAPARPRRARRAGRRRGAARPGGLRDRVALRAVEPRRAGRHPSPRDAPGVRRVAARAGGTSPLGRDGDVDLLERLHGRRRALRAASGDRGTRLL</sequence>
<reference evidence="2" key="1">
    <citation type="submission" date="2020-02" db="EMBL/GenBank/DDBJ databases">
        <authorList>
            <person name="Meier V. D."/>
        </authorList>
    </citation>
    <scope>NUCLEOTIDE SEQUENCE</scope>
    <source>
        <strain evidence="2">AVDCRST_MAG85</strain>
    </source>
</reference>
<accession>A0A6J4TWI9</accession>
<organism evidence="2">
    <name type="scientific">uncultured Solirubrobacteraceae bacterium</name>
    <dbReference type="NCBI Taxonomy" id="1162706"/>
    <lineage>
        <taxon>Bacteria</taxon>
        <taxon>Bacillati</taxon>
        <taxon>Actinomycetota</taxon>
        <taxon>Thermoleophilia</taxon>
        <taxon>Solirubrobacterales</taxon>
        <taxon>Solirubrobacteraceae</taxon>
        <taxon>environmental samples</taxon>
    </lineage>
</organism>
<feature type="compositionally biased region" description="Low complexity" evidence="1">
    <location>
        <begin position="329"/>
        <end position="347"/>
    </location>
</feature>
<feature type="compositionally biased region" description="Basic and acidic residues" evidence="1">
    <location>
        <begin position="132"/>
        <end position="146"/>
    </location>
</feature>
<evidence type="ECO:0000256" key="1">
    <source>
        <dbReference type="SAM" id="MobiDB-lite"/>
    </source>
</evidence>
<feature type="compositionally biased region" description="Basic residues" evidence="1">
    <location>
        <begin position="315"/>
        <end position="328"/>
    </location>
</feature>
<feature type="compositionally biased region" description="Low complexity" evidence="1">
    <location>
        <begin position="403"/>
        <end position="414"/>
    </location>
</feature>
<keyword evidence="2" id="KW-0560">Oxidoreductase</keyword>
<feature type="compositionally biased region" description="Basic residues" evidence="1">
    <location>
        <begin position="393"/>
        <end position="402"/>
    </location>
</feature>
<feature type="compositionally biased region" description="Low complexity" evidence="1">
    <location>
        <begin position="460"/>
        <end position="469"/>
    </location>
</feature>
<feature type="compositionally biased region" description="Basic and acidic residues" evidence="1">
    <location>
        <begin position="304"/>
        <end position="314"/>
    </location>
</feature>
<dbReference type="EC" id="1.4.3.4" evidence="2"/>
<feature type="compositionally biased region" description="Basic residues" evidence="1">
    <location>
        <begin position="415"/>
        <end position="428"/>
    </location>
</feature>
<feature type="compositionally biased region" description="Low complexity" evidence="1">
    <location>
        <begin position="31"/>
        <end position="44"/>
    </location>
</feature>
<dbReference type="GO" id="GO:0097621">
    <property type="term" value="F:monoamine oxidase activity"/>
    <property type="evidence" value="ECO:0007669"/>
    <property type="project" value="UniProtKB-EC"/>
</dbReference>
<name>A0A6J4TWI9_9ACTN</name>
<feature type="compositionally biased region" description="Basic residues" evidence="1">
    <location>
        <begin position="45"/>
        <end position="55"/>
    </location>
</feature>
<feature type="compositionally biased region" description="Basic residues" evidence="1">
    <location>
        <begin position="364"/>
        <end position="384"/>
    </location>
</feature>
<dbReference type="EMBL" id="CADCVT010000447">
    <property type="protein sequence ID" value="CAA9534367.1"/>
    <property type="molecule type" value="Genomic_DNA"/>
</dbReference>
<feature type="compositionally biased region" description="Low complexity" evidence="1">
    <location>
        <begin position="282"/>
        <end position="291"/>
    </location>
</feature>
<proteinExistence type="predicted"/>
<feature type="compositionally biased region" description="Basic residues" evidence="1">
    <location>
        <begin position="11"/>
        <end position="30"/>
    </location>
</feature>
<feature type="non-terminal residue" evidence="2">
    <location>
        <position position="1"/>
    </location>
</feature>
<feature type="compositionally biased region" description="Basic and acidic residues" evidence="1">
    <location>
        <begin position="94"/>
        <end position="123"/>
    </location>
</feature>
<feature type="non-terminal residue" evidence="2">
    <location>
        <position position="504"/>
    </location>
</feature>
<feature type="compositionally biased region" description="Basic residues" evidence="1">
    <location>
        <begin position="147"/>
        <end position="168"/>
    </location>
</feature>
<gene>
    <name evidence="2" type="ORF">AVDCRST_MAG85-3962</name>
</gene>
<feature type="region of interest" description="Disordered" evidence="1">
    <location>
        <begin position="1"/>
        <end position="214"/>
    </location>
</feature>
<feature type="compositionally biased region" description="Basic residues" evidence="1">
    <location>
        <begin position="75"/>
        <end position="93"/>
    </location>
</feature>
<dbReference type="AlphaFoldDB" id="A0A6J4TWI9"/>
<feature type="compositionally biased region" description="Basic and acidic residues" evidence="1">
    <location>
        <begin position="433"/>
        <end position="447"/>
    </location>
</feature>
<feature type="compositionally biased region" description="Basic and acidic residues" evidence="1">
    <location>
        <begin position="169"/>
        <end position="204"/>
    </location>
</feature>
<feature type="region of interest" description="Disordered" evidence="1">
    <location>
        <begin position="254"/>
        <end position="479"/>
    </location>
</feature>
<evidence type="ECO:0000313" key="2">
    <source>
        <dbReference type="EMBL" id="CAA9534367.1"/>
    </source>
</evidence>
<feature type="compositionally biased region" description="Basic and acidic residues" evidence="1">
    <location>
        <begin position="254"/>
        <end position="272"/>
    </location>
</feature>
<protein>
    <submittedName>
        <fullName evidence="2">Amine oxidase [flavin-containing]</fullName>
        <ecNumber evidence="2">1.4.3.4</ecNumber>
    </submittedName>
</protein>